<keyword evidence="3" id="KW-1185">Reference proteome</keyword>
<comment type="caution">
    <text evidence="2">The sequence shown here is derived from an EMBL/GenBank/DDBJ whole genome shotgun (WGS) entry which is preliminary data.</text>
</comment>
<accession>A0A8H4V9E8</accession>
<evidence type="ECO:0000313" key="3">
    <source>
        <dbReference type="Proteomes" id="UP000557566"/>
    </source>
</evidence>
<feature type="compositionally biased region" description="Basic and acidic residues" evidence="1">
    <location>
        <begin position="92"/>
        <end position="101"/>
    </location>
</feature>
<sequence>MDGVRHCNPVRLERAPSGHAVARAQGSGLGEQEKRSQPSNTRMDGGKMKSSNAAPAAIHVDSVSLRYACVMTPGEIDVNTVSRLRATGRARDWTAGMEKRGGAMATQGRANKPPRETRSIVQGSEPRGSASCIVQ</sequence>
<feature type="region of interest" description="Disordered" evidence="1">
    <location>
        <begin position="1"/>
        <end position="53"/>
    </location>
</feature>
<evidence type="ECO:0000256" key="1">
    <source>
        <dbReference type="SAM" id="MobiDB-lite"/>
    </source>
</evidence>
<reference evidence="2 3" key="1">
    <citation type="journal article" date="2020" name="Genome Biol. Evol.">
        <title>A new high-quality draft genome assembly of the Chinese cordyceps Ophiocordyceps sinensis.</title>
        <authorList>
            <person name="Shu R."/>
            <person name="Zhang J."/>
            <person name="Meng Q."/>
            <person name="Zhang H."/>
            <person name="Zhou G."/>
            <person name="Li M."/>
            <person name="Wu P."/>
            <person name="Zhao Y."/>
            <person name="Chen C."/>
            <person name="Qin Q."/>
        </authorList>
    </citation>
    <scope>NUCLEOTIDE SEQUENCE [LARGE SCALE GENOMIC DNA]</scope>
    <source>
        <strain evidence="2 3">IOZ07</strain>
    </source>
</reference>
<evidence type="ECO:0000313" key="2">
    <source>
        <dbReference type="EMBL" id="KAF4512882.1"/>
    </source>
</evidence>
<dbReference type="Proteomes" id="UP000557566">
    <property type="component" value="Unassembled WGS sequence"/>
</dbReference>
<organism evidence="2 3">
    <name type="scientific">Ophiocordyceps sinensis</name>
    <dbReference type="NCBI Taxonomy" id="72228"/>
    <lineage>
        <taxon>Eukaryota</taxon>
        <taxon>Fungi</taxon>
        <taxon>Dikarya</taxon>
        <taxon>Ascomycota</taxon>
        <taxon>Pezizomycotina</taxon>
        <taxon>Sordariomycetes</taxon>
        <taxon>Hypocreomycetidae</taxon>
        <taxon>Hypocreales</taxon>
        <taxon>Ophiocordycipitaceae</taxon>
        <taxon>Ophiocordyceps</taxon>
    </lineage>
</organism>
<gene>
    <name evidence="2" type="ORF">G6O67_000212</name>
</gene>
<dbReference type="EMBL" id="JAAVMX010000001">
    <property type="protein sequence ID" value="KAF4512882.1"/>
    <property type="molecule type" value="Genomic_DNA"/>
</dbReference>
<protein>
    <submittedName>
        <fullName evidence="2">Uncharacterized protein</fullName>
    </submittedName>
</protein>
<proteinExistence type="predicted"/>
<feature type="region of interest" description="Disordered" evidence="1">
    <location>
        <begin position="92"/>
        <end position="135"/>
    </location>
</feature>
<name>A0A8H4V9E8_9HYPO</name>
<dbReference type="AlphaFoldDB" id="A0A8H4V9E8"/>